<protein>
    <submittedName>
        <fullName evidence="1">Uncharacterized protein</fullName>
    </submittedName>
</protein>
<organism evidence="1">
    <name type="scientific">marine metagenome</name>
    <dbReference type="NCBI Taxonomy" id="408172"/>
    <lineage>
        <taxon>unclassified sequences</taxon>
        <taxon>metagenomes</taxon>
        <taxon>ecological metagenomes</taxon>
    </lineage>
</organism>
<dbReference type="EMBL" id="UINC01000982">
    <property type="protein sequence ID" value="SUZ66340.1"/>
    <property type="molecule type" value="Genomic_DNA"/>
</dbReference>
<proteinExistence type="predicted"/>
<evidence type="ECO:0000313" key="1">
    <source>
        <dbReference type="EMBL" id="SUZ66340.1"/>
    </source>
</evidence>
<reference evidence="1" key="1">
    <citation type="submission" date="2018-05" db="EMBL/GenBank/DDBJ databases">
        <authorList>
            <person name="Lanie J.A."/>
            <person name="Ng W.-L."/>
            <person name="Kazmierczak K.M."/>
            <person name="Andrzejewski T.M."/>
            <person name="Davidsen T.M."/>
            <person name="Wayne K.J."/>
            <person name="Tettelin H."/>
            <person name="Glass J.I."/>
            <person name="Rusch D."/>
            <person name="Podicherti R."/>
            <person name="Tsui H.-C.T."/>
            <person name="Winkler M.E."/>
        </authorList>
    </citation>
    <scope>NUCLEOTIDE SEQUENCE</scope>
</reference>
<dbReference type="AlphaFoldDB" id="A0A381PHC9"/>
<accession>A0A381PHC9</accession>
<gene>
    <name evidence="1" type="ORF">METZ01_LOCUS19194</name>
</gene>
<name>A0A381PHC9_9ZZZZ</name>
<sequence length="31" mass="3298">MRNSREIKLKLLSVTRLGSVAASVKVPTSGV</sequence>